<keyword evidence="1" id="KW-0732">Signal</keyword>
<dbReference type="Proteomes" id="UP000308652">
    <property type="component" value="Unassembled WGS sequence"/>
</dbReference>
<feature type="signal peptide" evidence="1">
    <location>
        <begin position="1"/>
        <end position="18"/>
    </location>
</feature>
<gene>
    <name evidence="3" type="ORF">BDQ12DRAFT_615190</name>
</gene>
<organism evidence="3 4">
    <name type="scientific">Crucibulum laeve</name>
    <dbReference type="NCBI Taxonomy" id="68775"/>
    <lineage>
        <taxon>Eukaryota</taxon>
        <taxon>Fungi</taxon>
        <taxon>Dikarya</taxon>
        <taxon>Basidiomycota</taxon>
        <taxon>Agaricomycotina</taxon>
        <taxon>Agaricomycetes</taxon>
        <taxon>Agaricomycetidae</taxon>
        <taxon>Agaricales</taxon>
        <taxon>Agaricineae</taxon>
        <taxon>Nidulariaceae</taxon>
        <taxon>Crucibulum</taxon>
    </lineage>
</organism>
<sequence length="97" mass="11107">MWLSVLISLALSILFVNQNRLLTFIEYRDNTVDLGYARYRGNRTFPSTVAYLGIPYAEPPLGELRFRAPIPLNLTRVSELSNGVLLHINELSQTRKQ</sequence>
<name>A0A5C3LL35_9AGAR</name>
<protein>
    <recommendedName>
        <fullName evidence="2">Carboxylesterase type B domain-containing protein</fullName>
    </recommendedName>
</protein>
<dbReference type="Gene3D" id="3.40.50.1820">
    <property type="entry name" value="alpha/beta hydrolase"/>
    <property type="match status" value="1"/>
</dbReference>
<reference evidence="3 4" key="1">
    <citation type="journal article" date="2019" name="Nat. Ecol. Evol.">
        <title>Megaphylogeny resolves global patterns of mushroom evolution.</title>
        <authorList>
            <person name="Varga T."/>
            <person name="Krizsan K."/>
            <person name="Foldi C."/>
            <person name="Dima B."/>
            <person name="Sanchez-Garcia M."/>
            <person name="Sanchez-Ramirez S."/>
            <person name="Szollosi G.J."/>
            <person name="Szarkandi J.G."/>
            <person name="Papp V."/>
            <person name="Albert L."/>
            <person name="Andreopoulos W."/>
            <person name="Angelini C."/>
            <person name="Antonin V."/>
            <person name="Barry K.W."/>
            <person name="Bougher N.L."/>
            <person name="Buchanan P."/>
            <person name="Buyck B."/>
            <person name="Bense V."/>
            <person name="Catcheside P."/>
            <person name="Chovatia M."/>
            <person name="Cooper J."/>
            <person name="Damon W."/>
            <person name="Desjardin D."/>
            <person name="Finy P."/>
            <person name="Geml J."/>
            <person name="Haridas S."/>
            <person name="Hughes K."/>
            <person name="Justo A."/>
            <person name="Karasinski D."/>
            <person name="Kautmanova I."/>
            <person name="Kiss B."/>
            <person name="Kocsube S."/>
            <person name="Kotiranta H."/>
            <person name="LaButti K.M."/>
            <person name="Lechner B.E."/>
            <person name="Liimatainen K."/>
            <person name="Lipzen A."/>
            <person name="Lukacs Z."/>
            <person name="Mihaltcheva S."/>
            <person name="Morgado L.N."/>
            <person name="Niskanen T."/>
            <person name="Noordeloos M.E."/>
            <person name="Ohm R.A."/>
            <person name="Ortiz-Santana B."/>
            <person name="Ovrebo C."/>
            <person name="Racz N."/>
            <person name="Riley R."/>
            <person name="Savchenko A."/>
            <person name="Shiryaev A."/>
            <person name="Soop K."/>
            <person name="Spirin V."/>
            <person name="Szebenyi C."/>
            <person name="Tomsovsky M."/>
            <person name="Tulloss R.E."/>
            <person name="Uehling J."/>
            <person name="Grigoriev I.V."/>
            <person name="Vagvolgyi C."/>
            <person name="Papp T."/>
            <person name="Martin F.M."/>
            <person name="Miettinen O."/>
            <person name="Hibbett D.S."/>
            <person name="Nagy L.G."/>
        </authorList>
    </citation>
    <scope>NUCLEOTIDE SEQUENCE [LARGE SCALE GENOMIC DNA]</scope>
    <source>
        <strain evidence="3 4">CBS 166.37</strain>
    </source>
</reference>
<keyword evidence="4" id="KW-1185">Reference proteome</keyword>
<dbReference type="SUPFAM" id="SSF53474">
    <property type="entry name" value="alpha/beta-Hydrolases"/>
    <property type="match status" value="1"/>
</dbReference>
<dbReference type="AlphaFoldDB" id="A0A5C3LL35"/>
<feature type="chain" id="PRO_5022871696" description="Carboxylesterase type B domain-containing protein" evidence="1">
    <location>
        <begin position="19"/>
        <end position="97"/>
    </location>
</feature>
<accession>A0A5C3LL35</accession>
<dbReference type="Pfam" id="PF00135">
    <property type="entry name" value="COesterase"/>
    <property type="match status" value="1"/>
</dbReference>
<evidence type="ECO:0000259" key="2">
    <source>
        <dbReference type="Pfam" id="PF00135"/>
    </source>
</evidence>
<evidence type="ECO:0000256" key="1">
    <source>
        <dbReference type="SAM" id="SignalP"/>
    </source>
</evidence>
<evidence type="ECO:0000313" key="4">
    <source>
        <dbReference type="Proteomes" id="UP000308652"/>
    </source>
</evidence>
<evidence type="ECO:0000313" key="3">
    <source>
        <dbReference type="EMBL" id="TFK33468.1"/>
    </source>
</evidence>
<dbReference type="OrthoDB" id="408631at2759"/>
<feature type="domain" description="Carboxylesterase type B" evidence="2">
    <location>
        <begin position="31"/>
        <end position="71"/>
    </location>
</feature>
<dbReference type="InterPro" id="IPR002018">
    <property type="entry name" value="CarbesteraseB"/>
</dbReference>
<proteinExistence type="predicted"/>
<dbReference type="EMBL" id="ML213648">
    <property type="protein sequence ID" value="TFK33468.1"/>
    <property type="molecule type" value="Genomic_DNA"/>
</dbReference>
<dbReference type="InterPro" id="IPR029058">
    <property type="entry name" value="AB_hydrolase_fold"/>
</dbReference>